<feature type="signal peptide" evidence="1">
    <location>
        <begin position="1"/>
        <end position="17"/>
    </location>
</feature>
<comment type="caution">
    <text evidence="2">The sequence shown here is derived from an EMBL/GenBank/DDBJ whole genome shotgun (WGS) entry which is preliminary data.</text>
</comment>
<feature type="chain" id="PRO_5032714120" evidence="1">
    <location>
        <begin position="18"/>
        <end position="154"/>
    </location>
</feature>
<organism evidence="2 3">
    <name type="scientific">Adineta steineri</name>
    <dbReference type="NCBI Taxonomy" id="433720"/>
    <lineage>
        <taxon>Eukaryota</taxon>
        <taxon>Metazoa</taxon>
        <taxon>Spiralia</taxon>
        <taxon>Gnathifera</taxon>
        <taxon>Rotifera</taxon>
        <taxon>Eurotatoria</taxon>
        <taxon>Bdelloidea</taxon>
        <taxon>Adinetida</taxon>
        <taxon>Adinetidae</taxon>
        <taxon>Adineta</taxon>
    </lineage>
</organism>
<gene>
    <name evidence="2" type="ORF">VCS650_LOCUS4627</name>
</gene>
<proteinExistence type="predicted"/>
<reference evidence="2" key="1">
    <citation type="submission" date="2021-02" db="EMBL/GenBank/DDBJ databases">
        <authorList>
            <person name="Nowell W R."/>
        </authorList>
    </citation>
    <scope>NUCLEOTIDE SEQUENCE</scope>
</reference>
<sequence length="154" mass="17563">MLLLIIFISILIYPIDNLIKGSLSPNTESETSVDTTLQRPLKKDGTVVNTVDILMSLFLGQPAVIEGQFIIAEGNSDHLFRPSDFLKEEVVQLGEAETEDTKDDDKVRYSYDTINPSLPRIQIIQGHFIYYNNDSDEHLFDEEEDFTKHDTILK</sequence>
<name>A0A813TH35_9BILA</name>
<keyword evidence="1" id="KW-0732">Signal</keyword>
<dbReference type="OrthoDB" id="10056914at2759"/>
<evidence type="ECO:0000313" key="3">
    <source>
        <dbReference type="Proteomes" id="UP000663891"/>
    </source>
</evidence>
<dbReference type="AlphaFoldDB" id="A0A813TH35"/>
<evidence type="ECO:0000256" key="1">
    <source>
        <dbReference type="SAM" id="SignalP"/>
    </source>
</evidence>
<accession>A0A813TH35</accession>
<protein>
    <submittedName>
        <fullName evidence="2">Uncharacterized protein</fullName>
    </submittedName>
</protein>
<dbReference type="EMBL" id="CAJNON010000026">
    <property type="protein sequence ID" value="CAF0812541.1"/>
    <property type="molecule type" value="Genomic_DNA"/>
</dbReference>
<dbReference type="Proteomes" id="UP000663891">
    <property type="component" value="Unassembled WGS sequence"/>
</dbReference>
<evidence type="ECO:0000313" key="2">
    <source>
        <dbReference type="EMBL" id="CAF0812541.1"/>
    </source>
</evidence>